<dbReference type="GO" id="GO:0032259">
    <property type="term" value="P:methylation"/>
    <property type="evidence" value="ECO:0007669"/>
    <property type="project" value="UniProtKB-KW"/>
</dbReference>
<sequence>MLTNPQLLASDIVANRTMNRGRVLSGVNSYERELGFSPLERLRERRRAHGTAVWVDACCGEGRALLHAAALLRELELSDTISLIGVDLINTFPSHDFPNLTFVETDVTRYQPPSGADLITCIHGLHYLGDKLGFLENSYSALAEDGVFAGQLDPANVRSREEKWTWSAMLRRAKRGGADVTLRKNLLQMRGTGASLSFGLRYEGAKPSETPNYTGITVIDSWYASAPL</sequence>
<dbReference type="GO" id="GO:0008168">
    <property type="term" value="F:methyltransferase activity"/>
    <property type="evidence" value="ECO:0007669"/>
    <property type="project" value="UniProtKB-KW"/>
</dbReference>
<dbReference type="RefSeq" id="WP_119323845.1">
    <property type="nucleotide sequence ID" value="NZ_AP025739.1"/>
</dbReference>
<keyword evidence="1" id="KW-0808">Transferase</keyword>
<dbReference type="Pfam" id="PF13489">
    <property type="entry name" value="Methyltransf_23"/>
    <property type="match status" value="1"/>
</dbReference>
<reference evidence="1 2" key="1">
    <citation type="journal article" date="2019" name="Int. J. Syst. Evol. Microbiol.">
        <title>Capsulimonas corticalis gen. nov., sp. nov., an aerobic capsulated bacterium, of a novel bacterial order, Capsulimonadales ord. nov., of the class Armatimonadia of the phylum Armatimonadetes.</title>
        <authorList>
            <person name="Li J."/>
            <person name="Kudo C."/>
            <person name="Tonouchi A."/>
        </authorList>
    </citation>
    <scope>NUCLEOTIDE SEQUENCE [LARGE SCALE GENOMIC DNA]</scope>
    <source>
        <strain evidence="1 2">AX-7</strain>
    </source>
</reference>
<keyword evidence="2" id="KW-1185">Reference proteome</keyword>
<dbReference type="Gene3D" id="3.40.50.150">
    <property type="entry name" value="Vaccinia Virus protein VP39"/>
    <property type="match status" value="1"/>
</dbReference>
<dbReference type="AlphaFoldDB" id="A0A402D2Z0"/>
<organism evidence="1 2">
    <name type="scientific">Capsulimonas corticalis</name>
    <dbReference type="NCBI Taxonomy" id="2219043"/>
    <lineage>
        <taxon>Bacteria</taxon>
        <taxon>Bacillati</taxon>
        <taxon>Armatimonadota</taxon>
        <taxon>Armatimonadia</taxon>
        <taxon>Capsulimonadales</taxon>
        <taxon>Capsulimonadaceae</taxon>
        <taxon>Capsulimonas</taxon>
    </lineage>
</organism>
<dbReference type="EMBL" id="AP025739">
    <property type="protein sequence ID" value="BDI28411.1"/>
    <property type="molecule type" value="Genomic_DNA"/>
</dbReference>
<evidence type="ECO:0000313" key="1">
    <source>
        <dbReference type="EMBL" id="BDI28411.1"/>
    </source>
</evidence>
<protein>
    <submittedName>
        <fullName evidence="1">Methyltransferase</fullName>
    </submittedName>
</protein>
<name>A0A402D2Z0_9BACT</name>
<proteinExistence type="predicted"/>
<keyword evidence="1" id="KW-0489">Methyltransferase</keyword>
<dbReference type="SUPFAM" id="SSF53335">
    <property type="entry name" value="S-adenosyl-L-methionine-dependent methyltransferases"/>
    <property type="match status" value="1"/>
</dbReference>
<dbReference type="InterPro" id="IPR029063">
    <property type="entry name" value="SAM-dependent_MTases_sf"/>
</dbReference>
<dbReference type="OrthoDB" id="517270at2"/>
<evidence type="ECO:0000313" key="2">
    <source>
        <dbReference type="Proteomes" id="UP000287394"/>
    </source>
</evidence>
<gene>
    <name evidence="1" type="ORF">CCAX7_004620</name>
</gene>
<dbReference type="Proteomes" id="UP000287394">
    <property type="component" value="Chromosome"/>
</dbReference>
<accession>A0A402D2Z0</accession>
<dbReference type="KEGG" id="ccot:CCAX7_004620"/>